<dbReference type="GO" id="GO:0004197">
    <property type="term" value="F:cysteine-type endopeptidase activity"/>
    <property type="evidence" value="ECO:0007669"/>
    <property type="project" value="InterPro"/>
</dbReference>
<feature type="binding site" evidence="4">
    <location>
        <begin position="640"/>
        <end position="647"/>
    </location>
    <ligand>
        <name>ATP</name>
        <dbReference type="ChEBI" id="CHEBI:30616"/>
    </ligand>
</feature>
<evidence type="ECO:0000256" key="4">
    <source>
        <dbReference type="PROSITE-ProRule" id="PRU00289"/>
    </source>
</evidence>
<name>A0A1N6BEG3_9ACTN</name>
<feature type="binding site" evidence="4">
    <location>
        <begin position="1250"/>
        <end position="1257"/>
    </location>
    <ligand>
        <name>ATP</name>
        <dbReference type="ChEBI" id="CHEBI:30616"/>
    </ligand>
</feature>
<feature type="binding site" evidence="4">
    <location>
        <begin position="323"/>
        <end position="330"/>
    </location>
    <ligand>
        <name>ATP</name>
        <dbReference type="ChEBI" id="CHEBI:30616"/>
    </ligand>
</feature>
<dbReference type="InterPro" id="IPR002543">
    <property type="entry name" value="FtsK_dom"/>
</dbReference>
<accession>A0A1N6BEG3</accession>
<protein>
    <submittedName>
        <fullName evidence="7">DNA segregation ATPase FtsK/SpoIIIE, S-DNA-T family</fullName>
    </submittedName>
</protein>
<organism evidence="7 8">
    <name type="scientific">Micromonospora cremea</name>
    <dbReference type="NCBI Taxonomy" id="709881"/>
    <lineage>
        <taxon>Bacteria</taxon>
        <taxon>Bacillati</taxon>
        <taxon>Actinomycetota</taxon>
        <taxon>Actinomycetes</taxon>
        <taxon>Micromonosporales</taxon>
        <taxon>Micromonosporaceae</taxon>
        <taxon>Micromonospora</taxon>
    </lineage>
</organism>
<evidence type="ECO:0000256" key="3">
    <source>
        <dbReference type="ARBA" id="ARBA00022840"/>
    </source>
</evidence>
<dbReference type="CDD" id="cd00267">
    <property type="entry name" value="ABC_ATPase"/>
    <property type="match status" value="1"/>
</dbReference>
<evidence type="ECO:0000256" key="5">
    <source>
        <dbReference type="SAM" id="MobiDB-lite"/>
    </source>
</evidence>
<dbReference type="GO" id="GO:0006508">
    <property type="term" value="P:proteolysis"/>
    <property type="evidence" value="ECO:0007669"/>
    <property type="project" value="InterPro"/>
</dbReference>
<feature type="domain" description="FtsK" evidence="6">
    <location>
        <begin position="617"/>
        <end position="817"/>
    </location>
</feature>
<keyword evidence="1" id="KW-0677">Repeat</keyword>
<dbReference type="OrthoDB" id="9807790at2"/>
<dbReference type="InterPro" id="IPR003593">
    <property type="entry name" value="AAA+_ATPase"/>
</dbReference>
<sequence>MGQRLALLIANDRYIDDSLADLYAPREEARDLQSLLADANIGAFDRTVLLENESKSSVERTMETMLRSAGPEDLILLYFSGHGIRRGKRGRLYLAVANTEVGCLSSTSISASFVHELLDESEAASSVILLDCCYSGAFDHAKSPADLNLDGELKAGDGRYVITATNSVERAVDGQPATAATPRLRSAFTETVIEGLSTGAADLTGRGRITPEDLWRYVQLELPKRTTEQSPCQFGRASSEVHIALSRDGHHRQRDPRDPRDPRLGDLLGPLQAREDVKLCAVEWRQRGPLKVPVGLNHRIDQPAGEPVSLDLASSEGHLLIVGRPGMGKTTLLRTIIGGLALTHSADEVVFHCLESGGNWLGPMRRLPHVETVLGDDEVVELGTLLSQLEEDVLRRKRLFREHELESPASLRARRGSLNAGPQPDIFLVVDRWQDFVALQPDFTARVIELANKGLGYGFHLAVVERSWRSIPQELIELPQLRIETRLSEPRESMVDPDHAARLPLSMPGWAIQGRRTFRIALPELTVTEVDPDLSSEFGVAVTDGATSMISMIAQAWGLPPVSPPDGARRGAWESRDEALEILGLADYPALVAFDGPAASVGPEQHLQVPIGFELDGKPVLLDLKESAQAGMGPHGLVIGATGSGKSELLRTIVAALAARHSSEELNFVLVDFKGGAAFASLDALPHTSAVITNLADELLLVDRMRDALAGEMVRRQELLRAAGNYVSRFEYEKARAAGEPLAPMPSLLIICDEFSELLAAKPDFIDLFVMIGRLGRSLGVHLLLASQRLEEGKLRGLDTHLSYRIGLRTFSPVESRIVLGVPYAYELPNAPGHGYLKTGNSAMVRFRAAYVSRTPGHDGAEPGSAVAEAIAGRTVLDLLVERLKGRGCTAHQVWLPPLAEPPSLGELLPPLRVHPRFGLCTADWAGRGRLTVPVGVVDRPYEQRRDPMMVDLGGSGGNVVIVGGLLSGKSSLLRSMIASLALTHTPREVQFFCLDFGGGALRSLEELPHVAGVAVRRDTERVRRTVAEVVAAIDDRETRFARQGVDSMADYRRRRATGEFPDDPFGDIFLVVDGWNTLRQEYEELEQTITNLANRGLGFGIHVVVTAVRWAEIRNTMRDLLGTKLELRLGDASESEFDRRAAQNVPVGSPGRGLTRDKLHFLAVLSRIDGLRDTEDLTEASVALGRQVAASWPGPPAPKVRLLPQKLTVAELAKVVDRATPGLPIGVNESALAPVHLDFAVEPHLTVFGDAECGKSNLLRLIAQGIVERYTPAQARLVIADYRRSLLGAVEGDHLLDYAGSNQVFSQSMMSIRGALQNRLPGPEATTTQLRDRSWWKGPELYVLIDDYDLVASVGSNPLGALVDLLPQARDIGLHLIVTRRVGGIARALYEPVLQRLRELDSPGLLMSGNREEGAVLGSLRPSPQPAGRGTLVRRRDGQELIQTAWVEPG</sequence>
<feature type="domain" description="FtsK" evidence="6">
    <location>
        <begin position="946"/>
        <end position="1137"/>
    </location>
</feature>
<keyword evidence="8" id="KW-1185">Reference proteome</keyword>
<dbReference type="GO" id="GO:0003677">
    <property type="term" value="F:DNA binding"/>
    <property type="evidence" value="ECO:0007669"/>
    <property type="project" value="InterPro"/>
</dbReference>
<dbReference type="Pfam" id="PF00656">
    <property type="entry name" value="Peptidase_C14"/>
    <property type="match status" value="1"/>
</dbReference>
<dbReference type="InterPro" id="IPR050206">
    <property type="entry name" value="FtsK/SpoIIIE/SftA"/>
</dbReference>
<dbReference type="Proteomes" id="UP000185124">
    <property type="component" value="Unassembled WGS sequence"/>
</dbReference>
<dbReference type="SUPFAM" id="SSF52540">
    <property type="entry name" value="P-loop containing nucleoside triphosphate hydrolases"/>
    <property type="match status" value="4"/>
</dbReference>
<dbReference type="GO" id="GO:0005524">
    <property type="term" value="F:ATP binding"/>
    <property type="evidence" value="ECO:0007669"/>
    <property type="project" value="UniProtKB-UniRule"/>
</dbReference>
<dbReference type="InterPro" id="IPR011600">
    <property type="entry name" value="Pept_C14_caspase"/>
</dbReference>
<reference evidence="8" key="1">
    <citation type="submission" date="2016-12" db="EMBL/GenBank/DDBJ databases">
        <authorList>
            <person name="Varghese N."/>
            <person name="Submissions S."/>
        </authorList>
    </citation>
    <scope>NUCLEOTIDE SEQUENCE [LARGE SCALE GENOMIC DNA]</scope>
    <source>
        <strain evidence="8">DSM 45599</strain>
    </source>
</reference>
<proteinExistence type="predicted"/>
<feature type="compositionally biased region" description="Basic and acidic residues" evidence="5">
    <location>
        <begin position="255"/>
        <end position="264"/>
    </location>
</feature>
<keyword evidence="3 4" id="KW-0067">ATP-binding</keyword>
<evidence type="ECO:0000313" key="8">
    <source>
        <dbReference type="Proteomes" id="UP000185124"/>
    </source>
</evidence>
<evidence type="ECO:0000256" key="1">
    <source>
        <dbReference type="ARBA" id="ARBA00022737"/>
    </source>
</evidence>
<gene>
    <name evidence="7" type="ORF">SAMN04489832_7261</name>
</gene>
<evidence type="ECO:0000259" key="6">
    <source>
        <dbReference type="PROSITE" id="PS50901"/>
    </source>
</evidence>
<dbReference type="InterPro" id="IPR023837">
    <property type="entry name" value="EccCb-like_Actinobacteria"/>
</dbReference>
<dbReference type="NCBIfam" id="TIGR03925">
    <property type="entry name" value="T7SS_EccC_b"/>
    <property type="match status" value="1"/>
</dbReference>
<feature type="domain" description="FtsK" evidence="6">
    <location>
        <begin position="305"/>
        <end position="494"/>
    </location>
</feature>
<dbReference type="PANTHER" id="PTHR22683">
    <property type="entry name" value="SPORULATION PROTEIN RELATED"/>
    <property type="match status" value="1"/>
</dbReference>
<evidence type="ECO:0000256" key="2">
    <source>
        <dbReference type="ARBA" id="ARBA00022741"/>
    </source>
</evidence>
<keyword evidence="2 4" id="KW-0547">Nucleotide-binding</keyword>
<feature type="region of interest" description="Disordered" evidence="5">
    <location>
        <begin position="244"/>
        <end position="267"/>
    </location>
</feature>
<dbReference type="PROSITE" id="PS50901">
    <property type="entry name" value="FTSK"/>
    <property type="match status" value="4"/>
</dbReference>
<dbReference type="Gene3D" id="3.40.50.1460">
    <property type="match status" value="1"/>
</dbReference>
<dbReference type="NCBIfam" id="NF047832">
    <property type="entry name" value="caspase_w_EACC1"/>
    <property type="match status" value="1"/>
</dbReference>
<dbReference type="Gene3D" id="3.40.50.300">
    <property type="entry name" value="P-loop containing nucleotide triphosphate hydrolases"/>
    <property type="match status" value="4"/>
</dbReference>
<dbReference type="Pfam" id="PF01580">
    <property type="entry name" value="FtsK_SpoIIIE"/>
    <property type="match status" value="3"/>
</dbReference>
<feature type="domain" description="FtsK" evidence="6">
    <location>
        <begin position="1233"/>
        <end position="1417"/>
    </location>
</feature>
<dbReference type="PANTHER" id="PTHR22683:SF1">
    <property type="entry name" value="TYPE VII SECRETION SYSTEM PROTEIN ESSC"/>
    <property type="match status" value="1"/>
</dbReference>
<dbReference type="EMBL" id="FSQT01000002">
    <property type="protein sequence ID" value="SIN44474.1"/>
    <property type="molecule type" value="Genomic_DNA"/>
</dbReference>
<dbReference type="InterPro" id="IPR027417">
    <property type="entry name" value="P-loop_NTPase"/>
</dbReference>
<evidence type="ECO:0000313" key="7">
    <source>
        <dbReference type="EMBL" id="SIN44474.1"/>
    </source>
</evidence>
<dbReference type="STRING" id="709881.SAMN04489832_7261"/>
<dbReference type="SMART" id="SM00382">
    <property type="entry name" value="AAA"/>
    <property type="match status" value="4"/>
</dbReference>
<feature type="binding site" evidence="4">
    <location>
        <begin position="964"/>
        <end position="971"/>
    </location>
    <ligand>
        <name>ATP</name>
        <dbReference type="ChEBI" id="CHEBI:30616"/>
    </ligand>
</feature>
<dbReference type="RefSeq" id="WP_074318695.1">
    <property type="nucleotide sequence ID" value="NZ_FSQT01000002.1"/>
</dbReference>